<dbReference type="InterPro" id="IPR017938">
    <property type="entry name" value="Riboflavin_synthase-like_b-brl"/>
</dbReference>
<evidence type="ECO:0000256" key="1">
    <source>
        <dbReference type="ARBA" id="ARBA00035644"/>
    </source>
</evidence>
<name>A0ABS1FU26_9FLAO</name>
<organism evidence="3 4">
    <name type="scientific">Chryseobacterium paridis</name>
    <dbReference type="NCBI Taxonomy" id="2800328"/>
    <lineage>
        <taxon>Bacteria</taxon>
        <taxon>Pseudomonadati</taxon>
        <taxon>Bacteroidota</taxon>
        <taxon>Flavobacteriia</taxon>
        <taxon>Flavobacteriales</taxon>
        <taxon>Weeksellaceae</taxon>
        <taxon>Chryseobacterium group</taxon>
        <taxon>Chryseobacterium</taxon>
    </lineage>
</organism>
<dbReference type="InterPro" id="IPR039261">
    <property type="entry name" value="FNR_nucleotide-bd"/>
</dbReference>
<dbReference type="SUPFAM" id="SSF63380">
    <property type="entry name" value="Riboflavin synthase domain-like"/>
    <property type="match status" value="1"/>
</dbReference>
<dbReference type="InterPro" id="IPR013113">
    <property type="entry name" value="SIP_FAD-bd"/>
</dbReference>
<dbReference type="CDD" id="cd06193">
    <property type="entry name" value="siderophore_interacting"/>
    <property type="match status" value="1"/>
</dbReference>
<dbReference type="Gene3D" id="2.40.30.10">
    <property type="entry name" value="Translation factors"/>
    <property type="match status" value="1"/>
</dbReference>
<evidence type="ECO:0000259" key="2">
    <source>
        <dbReference type="PROSITE" id="PS51384"/>
    </source>
</evidence>
<evidence type="ECO:0000313" key="3">
    <source>
        <dbReference type="EMBL" id="MBK1895904.1"/>
    </source>
</evidence>
<dbReference type="InterPro" id="IPR039374">
    <property type="entry name" value="SIP_fam"/>
</dbReference>
<dbReference type="PROSITE" id="PS51384">
    <property type="entry name" value="FAD_FR"/>
    <property type="match status" value="1"/>
</dbReference>
<dbReference type="Pfam" id="PF04954">
    <property type="entry name" value="SIP"/>
    <property type="match status" value="1"/>
</dbReference>
<reference evidence="4" key="1">
    <citation type="submission" date="2021-01" db="EMBL/GenBank/DDBJ databases">
        <title>Genome public.</title>
        <authorList>
            <person name="Liu C."/>
            <person name="Sun Q."/>
        </authorList>
    </citation>
    <scope>NUCLEOTIDE SEQUENCE [LARGE SCALE GENOMIC DNA]</scope>
    <source>
        <strain evidence="4">YIM B02567</strain>
    </source>
</reference>
<feature type="domain" description="FAD-binding FR-type" evidence="2">
    <location>
        <begin position="6"/>
        <end position="135"/>
    </location>
</feature>
<dbReference type="Proteomes" id="UP000628669">
    <property type="component" value="Unassembled WGS sequence"/>
</dbReference>
<proteinExistence type="inferred from homology"/>
<dbReference type="PANTHER" id="PTHR30157">
    <property type="entry name" value="FERRIC REDUCTASE, NADPH-DEPENDENT"/>
    <property type="match status" value="1"/>
</dbReference>
<sequence>MAKMQAGQIVAEVTKKEYLTPHFIRVYLHSEDILQFKNTTIGDNNKIAIPPEGLNEIHFPSWGDNHEWIYPEKEIAPSIRTYTHRGINWETNELYIDFVDHGDGGPASKWAREAEAGSKLGVMMRTEPRELYPLVDWYFLIGDGTAIPVLSTILEALPETAKGVCVIEVHGKEDEQQLETKADIEFIWVHNADAHLGNKLTETVRSIPIPETQKFGYLACELSTVKEIRNYFRKEKNWKQSELYAYSYWKAGVTQDDSQAERRKELRAD</sequence>
<protein>
    <submittedName>
        <fullName evidence="3">Siderophore-interacting protein</fullName>
    </submittedName>
</protein>
<keyword evidence="4" id="KW-1185">Reference proteome</keyword>
<comment type="similarity">
    <text evidence="1">Belongs to the SIP oxidoreductase family.</text>
</comment>
<dbReference type="Gene3D" id="3.40.50.80">
    <property type="entry name" value="Nucleotide-binding domain of ferredoxin-NADP reductase (FNR) module"/>
    <property type="match status" value="1"/>
</dbReference>
<dbReference type="EMBL" id="JAENHK010000008">
    <property type="protein sequence ID" value="MBK1895904.1"/>
    <property type="molecule type" value="Genomic_DNA"/>
</dbReference>
<dbReference type="InterPro" id="IPR007037">
    <property type="entry name" value="SIP_rossman_dom"/>
</dbReference>
<evidence type="ECO:0000313" key="4">
    <source>
        <dbReference type="Proteomes" id="UP000628669"/>
    </source>
</evidence>
<accession>A0ABS1FU26</accession>
<dbReference type="InterPro" id="IPR017927">
    <property type="entry name" value="FAD-bd_FR_type"/>
</dbReference>
<dbReference type="PANTHER" id="PTHR30157:SF0">
    <property type="entry name" value="NADPH-DEPENDENT FERRIC-CHELATE REDUCTASE"/>
    <property type="match status" value="1"/>
</dbReference>
<gene>
    <name evidence="3" type="ORF">JHL15_09095</name>
</gene>
<comment type="caution">
    <text evidence="3">The sequence shown here is derived from an EMBL/GenBank/DDBJ whole genome shotgun (WGS) entry which is preliminary data.</text>
</comment>
<dbReference type="Pfam" id="PF08021">
    <property type="entry name" value="FAD_binding_9"/>
    <property type="match status" value="1"/>
</dbReference>
<dbReference type="RefSeq" id="WP_200245210.1">
    <property type="nucleotide sequence ID" value="NZ_JAENHK010000008.1"/>
</dbReference>